<evidence type="ECO:0000256" key="5">
    <source>
        <dbReference type="ARBA" id="ARBA00015043"/>
    </source>
</evidence>
<dbReference type="InterPro" id="IPR039949">
    <property type="entry name" value="NAA40"/>
</dbReference>
<sequence length="193" mass="22183">MRPSPSVRSAIKASSNQLQQLLAGSGATATHPLRLLLSEELRETDKNAIWNLFEDNMRGLYTTTSFGWDPRRKREQLFDPLSRYILTDVDDRLAAFTMFRFESEDSEDNVYCYELQVHRDHQRAGLGKQHMRALEVIGDAWQMRKVVLTVFKENTSALKFYRGFGFSTDESSPNYLAESSVDYDILSKRLGVS</sequence>
<keyword evidence="8" id="KW-0539">Nucleus</keyword>
<comment type="caution">
    <text evidence="13">The sequence shown here is derived from an EMBL/GenBank/DDBJ whole genome shotgun (WGS) entry which is preliminary data.</text>
</comment>
<evidence type="ECO:0000256" key="7">
    <source>
        <dbReference type="ARBA" id="ARBA00022679"/>
    </source>
</evidence>
<dbReference type="Gene3D" id="3.40.630.30">
    <property type="match status" value="1"/>
</dbReference>
<dbReference type="EC" id="2.3.1.257" evidence="4"/>
<dbReference type="Proteomes" id="UP001063166">
    <property type="component" value="Unassembled WGS sequence"/>
</dbReference>
<dbReference type="Pfam" id="PF00583">
    <property type="entry name" value="Acetyltransf_1"/>
    <property type="match status" value="1"/>
</dbReference>
<organism evidence="13 14">
    <name type="scientific">Lyophyllum shimeji</name>
    <name type="common">Hon-shimeji</name>
    <name type="synonym">Tricholoma shimeji</name>
    <dbReference type="NCBI Taxonomy" id="47721"/>
    <lineage>
        <taxon>Eukaryota</taxon>
        <taxon>Fungi</taxon>
        <taxon>Dikarya</taxon>
        <taxon>Basidiomycota</taxon>
        <taxon>Agaricomycotina</taxon>
        <taxon>Agaricomycetes</taxon>
        <taxon>Agaricomycetidae</taxon>
        <taxon>Agaricales</taxon>
        <taxon>Tricholomatineae</taxon>
        <taxon>Lyophyllaceae</taxon>
        <taxon>Lyophyllum</taxon>
    </lineage>
</organism>
<dbReference type="PANTHER" id="PTHR20531">
    <property type="entry name" value="N-ALPHA-ACETYLTRANSFERASE 40"/>
    <property type="match status" value="1"/>
</dbReference>
<evidence type="ECO:0000313" key="13">
    <source>
        <dbReference type="EMBL" id="GLB36215.1"/>
    </source>
</evidence>
<evidence type="ECO:0000256" key="1">
    <source>
        <dbReference type="ARBA" id="ARBA00004123"/>
    </source>
</evidence>
<dbReference type="GO" id="GO:0005634">
    <property type="term" value="C:nucleus"/>
    <property type="evidence" value="ECO:0007669"/>
    <property type="project" value="UniProtKB-SubCell"/>
</dbReference>
<evidence type="ECO:0000256" key="2">
    <source>
        <dbReference type="ARBA" id="ARBA00004496"/>
    </source>
</evidence>
<dbReference type="GO" id="GO:1990189">
    <property type="term" value="F:protein N-terminal-serine acetyltransferase activity"/>
    <property type="evidence" value="ECO:0007669"/>
    <property type="project" value="UniProtKB-EC"/>
</dbReference>
<dbReference type="GO" id="GO:0043998">
    <property type="term" value="F:histone H2A acetyltransferase activity"/>
    <property type="evidence" value="ECO:0007669"/>
    <property type="project" value="InterPro"/>
</dbReference>
<keyword evidence="9" id="KW-0012">Acyltransferase</keyword>
<dbReference type="SUPFAM" id="SSF55729">
    <property type="entry name" value="Acyl-CoA N-acyltransferases (Nat)"/>
    <property type="match status" value="1"/>
</dbReference>
<protein>
    <recommendedName>
        <fullName evidence="5">N-alpha-acetyltransferase 40</fullName>
        <ecNumber evidence="4">2.3.1.257</ecNumber>
    </recommendedName>
</protein>
<gene>
    <name evidence="13" type="ORF">LshimejAT787_0305030</name>
</gene>
<evidence type="ECO:0000256" key="4">
    <source>
        <dbReference type="ARBA" id="ARBA00012950"/>
    </source>
</evidence>
<dbReference type="OrthoDB" id="424551at2759"/>
<proteinExistence type="inferred from homology"/>
<dbReference type="GO" id="GO:0005737">
    <property type="term" value="C:cytoplasm"/>
    <property type="evidence" value="ECO:0007669"/>
    <property type="project" value="UniProtKB-SubCell"/>
</dbReference>
<evidence type="ECO:0000256" key="3">
    <source>
        <dbReference type="ARBA" id="ARBA00008870"/>
    </source>
</evidence>
<evidence type="ECO:0000313" key="14">
    <source>
        <dbReference type="Proteomes" id="UP001063166"/>
    </source>
</evidence>
<name>A0A9P3PHT5_LYOSH</name>
<dbReference type="PROSITE" id="PS51186">
    <property type="entry name" value="GNAT"/>
    <property type="match status" value="1"/>
</dbReference>
<evidence type="ECO:0000256" key="11">
    <source>
        <dbReference type="ARBA" id="ARBA00049524"/>
    </source>
</evidence>
<comment type="subcellular location">
    <subcellularLocation>
        <location evidence="2">Cytoplasm</location>
    </subcellularLocation>
    <subcellularLocation>
        <location evidence="1">Nucleus</location>
    </subcellularLocation>
</comment>
<keyword evidence="14" id="KW-1185">Reference proteome</keyword>
<dbReference type="CDD" id="cd04301">
    <property type="entry name" value="NAT_SF"/>
    <property type="match status" value="1"/>
</dbReference>
<comment type="similarity">
    <text evidence="3">Belongs to the acetyltransferase family. NAA40 subfamily.</text>
</comment>
<comment type="catalytic activity">
    <reaction evidence="10">
        <text>N-terminal L-seryl-[histone H2A] + acetyl-CoA = N-terminal N(alpha)-acetyl-L-seryl-[histone H2A] + CoA + H(+)</text>
        <dbReference type="Rhea" id="RHEA:50600"/>
        <dbReference type="Rhea" id="RHEA-COMP:12742"/>
        <dbReference type="Rhea" id="RHEA-COMP:12744"/>
        <dbReference type="ChEBI" id="CHEBI:15378"/>
        <dbReference type="ChEBI" id="CHEBI:57287"/>
        <dbReference type="ChEBI" id="CHEBI:57288"/>
        <dbReference type="ChEBI" id="CHEBI:64738"/>
        <dbReference type="ChEBI" id="CHEBI:83690"/>
        <dbReference type="EC" id="2.3.1.257"/>
    </reaction>
</comment>
<keyword evidence="7" id="KW-0808">Transferase</keyword>
<dbReference type="GO" id="GO:0010485">
    <property type="term" value="F:histone H4 acetyltransferase activity"/>
    <property type="evidence" value="ECO:0007669"/>
    <property type="project" value="InterPro"/>
</dbReference>
<feature type="domain" description="N-acetyltransferase" evidence="12">
    <location>
        <begin position="36"/>
        <end position="191"/>
    </location>
</feature>
<evidence type="ECO:0000256" key="10">
    <source>
        <dbReference type="ARBA" id="ARBA00047821"/>
    </source>
</evidence>
<evidence type="ECO:0000256" key="6">
    <source>
        <dbReference type="ARBA" id="ARBA00022490"/>
    </source>
</evidence>
<dbReference type="PANTHER" id="PTHR20531:SF1">
    <property type="entry name" value="N-ALPHA-ACETYLTRANSFERASE 40"/>
    <property type="match status" value="1"/>
</dbReference>
<dbReference type="AlphaFoldDB" id="A0A9P3PHT5"/>
<dbReference type="InterPro" id="IPR016181">
    <property type="entry name" value="Acyl_CoA_acyltransferase"/>
</dbReference>
<reference evidence="13" key="1">
    <citation type="submission" date="2022-07" db="EMBL/GenBank/DDBJ databases">
        <title>The genome of Lyophyllum shimeji provides insight into the initial evolution of ectomycorrhizal fungal genome.</title>
        <authorList>
            <person name="Kobayashi Y."/>
            <person name="Shibata T."/>
            <person name="Hirakawa H."/>
            <person name="Shigenobu S."/>
            <person name="Nishiyama T."/>
            <person name="Yamada A."/>
            <person name="Hasebe M."/>
            <person name="Kawaguchi M."/>
        </authorList>
    </citation>
    <scope>NUCLEOTIDE SEQUENCE</scope>
    <source>
        <strain evidence="13">AT787</strain>
    </source>
</reference>
<evidence type="ECO:0000259" key="12">
    <source>
        <dbReference type="PROSITE" id="PS51186"/>
    </source>
</evidence>
<accession>A0A9P3PHT5</accession>
<evidence type="ECO:0000256" key="9">
    <source>
        <dbReference type="ARBA" id="ARBA00023315"/>
    </source>
</evidence>
<comment type="catalytic activity">
    <reaction evidence="11">
        <text>N-terminal L-seryl-[histone H4] + acetyl-CoA = N-terminal N(alpha)-acetyl-L-seryl-[histone H4] + CoA + H(+)</text>
        <dbReference type="Rhea" id="RHEA:50596"/>
        <dbReference type="Rhea" id="RHEA-COMP:12740"/>
        <dbReference type="Rhea" id="RHEA-COMP:12743"/>
        <dbReference type="ChEBI" id="CHEBI:15378"/>
        <dbReference type="ChEBI" id="CHEBI:57287"/>
        <dbReference type="ChEBI" id="CHEBI:57288"/>
        <dbReference type="ChEBI" id="CHEBI:64738"/>
        <dbReference type="ChEBI" id="CHEBI:83690"/>
        <dbReference type="EC" id="2.3.1.257"/>
    </reaction>
</comment>
<dbReference type="InterPro" id="IPR000182">
    <property type="entry name" value="GNAT_dom"/>
</dbReference>
<keyword evidence="6" id="KW-0963">Cytoplasm</keyword>
<evidence type="ECO:0000256" key="8">
    <source>
        <dbReference type="ARBA" id="ARBA00023242"/>
    </source>
</evidence>
<dbReference type="EMBL" id="BRPK01000003">
    <property type="protein sequence ID" value="GLB36215.1"/>
    <property type="molecule type" value="Genomic_DNA"/>
</dbReference>